<dbReference type="AlphaFoldDB" id="A0AAW1H609"/>
<evidence type="ECO:0000259" key="1">
    <source>
        <dbReference type="PROSITE" id="PS50878"/>
    </source>
</evidence>
<proteinExistence type="predicted"/>
<dbReference type="PANTHER" id="PTHR48462">
    <property type="entry name" value="PROTEIN, PUTATIVE-RELATED"/>
    <property type="match status" value="1"/>
</dbReference>
<evidence type="ECO:0000313" key="2">
    <source>
        <dbReference type="EMBL" id="KAK9669963.1"/>
    </source>
</evidence>
<name>A0AAW1H609_SAPOF</name>
<reference evidence="2" key="1">
    <citation type="submission" date="2024-03" db="EMBL/GenBank/DDBJ databases">
        <title>WGS assembly of Saponaria officinalis var. Norfolk2.</title>
        <authorList>
            <person name="Jenkins J."/>
            <person name="Shu S."/>
            <person name="Grimwood J."/>
            <person name="Barry K."/>
            <person name="Goodstein D."/>
            <person name="Schmutz J."/>
            <person name="Leebens-Mack J."/>
            <person name="Osbourn A."/>
        </authorList>
    </citation>
    <scope>NUCLEOTIDE SEQUENCE [LARGE SCALE GENOMIC DNA]</scope>
    <source>
        <strain evidence="2">JIC</strain>
    </source>
</reference>
<protein>
    <recommendedName>
        <fullName evidence="1">Reverse transcriptase domain-containing protein</fullName>
    </recommendedName>
</protein>
<dbReference type="Proteomes" id="UP001443914">
    <property type="component" value="Unassembled WGS sequence"/>
</dbReference>
<gene>
    <name evidence="2" type="ORF">RND81_13G166900</name>
</gene>
<dbReference type="PANTHER" id="PTHR48462:SF1">
    <property type="entry name" value="PROTEIN, PUTATIVE-RELATED"/>
    <property type="match status" value="1"/>
</dbReference>
<keyword evidence="3" id="KW-1185">Reference proteome</keyword>
<evidence type="ECO:0000313" key="3">
    <source>
        <dbReference type="Proteomes" id="UP001443914"/>
    </source>
</evidence>
<sequence length="596" mass="65323">MLLVDFQNTFNMVDRECMLREDRLRCPVLSRWVAFCYGSPARLYYGEHCLLSCQGVQQGDPLGPLLFALVLHPLVCKIRDSFDLTLQAWYLDDGTVVGDTLVVGKVLELIMEEGPRCGLVLNVDKSEVFWPREDPRSRVEGVFPPAISRRARGVKVLGAPVSSCSAFRCELVLKRVVRTIALMDSLARLDDPQCELLLLRVCTGISKLYFALRTCTPSAFRAAQLCFDASLRSSLERIVVATGPGFGDWQWRQATLPFSFGGLGVYAAGDVIHYAFLASRVQTEVLQGALLTRAGVSGPGVSFDDVVRSFVEVTGSDFFRGREIAAPRLMKTLADIYFTSVAGKAESGFSLSPRQVALWRSQQESHASDWLRVVPISGLGQVMNGRTYRCVLGYRLGIPMFLASRGCSACSRTLDVDVFGDHAISCSGVVGLKHRHNLVRDTLLDICSRSGISAAKKVDIGLVDMEGRPLLPADVLLYSWDGGKDVCVDLTGSSPLTQAGLADFRPGRVIADAARRKRAKYHDLCSSKGYGFLPFSFSSLGGLDADAVALLRRIQKFALSQDACARAAPFIFSRLCFAIARWVGAQLVSRLPTNFL</sequence>
<accession>A0AAW1H609</accession>
<dbReference type="Pfam" id="PF00078">
    <property type="entry name" value="RVT_1"/>
    <property type="match status" value="1"/>
</dbReference>
<dbReference type="PROSITE" id="PS50878">
    <property type="entry name" value="RT_POL"/>
    <property type="match status" value="1"/>
</dbReference>
<comment type="caution">
    <text evidence="2">The sequence shown here is derived from an EMBL/GenBank/DDBJ whole genome shotgun (WGS) entry which is preliminary data.</text>
</comment>
<dbReference type="InterPro" id="IPR000477">
    <property type="entry name" value="RT_dom"/>
</dbReference>
<organism evidence="2 3">
    <name type="scientific">Saponaria officinalis</name>
    <name type="common">Common soapwort</name>
    <name type="synonym">Lychnis saponaria</name>
    <dbReference type="NCBI Taxonomy" id="3572"/>
    <lineage>
        <taxon>Eukaryota</taxon>
        <taxon>Viridiplantae</taxon>
        <taxon>Streptophyta</taxon>
        <taxon>Embryophyta</taxon>
        <taxon>Tracheophyta</taxon>
        <taxon>Spermatophyta</taxon>
        <taxon>Magnoliopsida</taxon>
        <taxon>eudicotyledons</taxon>
        <taxon>Gunneridae</taxon>
        <taxon>Pentapetalae</taxon>
        <taxon>Caryophyllales</taxon>
        <taxon>Caryophyllaceae</taxon>
        <taxon>Caryophylleae</taxon>
        <taxon>Saponaria</taxon>
    </lineage>
</organism>
<dbReference type="EMBL" id="JBDFQZ010000013">
    <property type="protein sequence ID" value="KAK9669963.1"/>
    <property type="molecule type" value="Genomic_DNA"/>
</dbReference>
<feature type="domain" description="Reverse transcriptase" evidence="1">
    <location>
        <begin position="1"/>
        <end position="144"/>
    </location>
</feature>